<feature type="region of interest" description="Disordered" evidence="5">
    <location>
        <begin position="493"/>
        <end position="536"/>
    </location>
</feature>
<dbReference type="PANTHER" id="PTHR39136:SF1">
    <property type="entry name" value="ALTERED INHERITANCE OF MITOCHONDRIA PROTEIN 11"/>
    <property type="match status" value="1"/>
</dbReference>
<evidence type="ECO:0000313" key="7">
    <source>
        <dbReference type="Proteomes" id="UP000009058"/>
    </source>
</evidence>
<evidence type="ECO:0000313" key="6">
    <source>
        <dbReference type="EMBL" id="EHA46262.1"/>
    </source>
</evidence>
<evidence type="ECO:0000256" key="1">
    <source>
        <dbReference type="ARBA" id="ARBA00022692"/>
    </source>
</evidence>
<evidence type="ECO:0000256" key="2">
    <source>
        <dbReference type="ARBA" id="ARBA00022989"/>
    </source>
</evidence>
<sequence>MSLMTEILCMERFTWQLLFGVHEEVIRRKLSNSAALEALSRFCVTDESRLQIEAELEAHLLPLTRQHEEVPPPKPRTRFSVPPNTKSHWKTVKKLNGICAETCIRTADLISLSLWTMVELYQALIANPTQYPSARHLQQILAYVSYPIRIWAETADGQEYRGLYRPELKRNDRRLARAAHMQYCGQILLIVCRMTWPDDQLEWIEQQQIIFDKEVEDFSEAFIFDGSLTYKYILEVRKTVLDSGGPRSSFIILQKLDRYCKSRSGVFGAQHAEVPSLARTRAHRAPPSSKYNSRHHGRAFLIPPQVCLLFRCINPNRPRPSTMGFQWRFPSEPAEANLTSRALQDPELQQQLQQLKQIREKEQRLLQECRQSLDTWFGPRSFRQLGLFFAGAGFLACTVGITRRAVLRKQVAAAPKFFSPSKYIKPEPRVDAKGNTTKVIDPEAEGGPLAVQALGLATLNVFSFAIMMTGGLSWAFDISGMDDLRVLARRKIHTGEGDPDPGGENEIEDWMSNMMLGKDSSDQDTATGGNTTEPTP</sequence>
<dbReference type="PANTHER" id="PTHR39136">
    <property type="entry name" value="ALTERED INHERITANCE OF MITOCHONDRIA PROTEIN 11"/>
    <property type="match status" value="1"/>
</dbReference>
<reference key="2">
    <citation type="submission" date="2011-05" db="EMBL/GenBank/DDBJ databases">
        <title>The Genome Sequence of Magnaporthe oryzae 70-15.</title>
        <authorList>
            <consortium name="The Broad Institute Genome Sequencing Platform"/>
            <person name="Ma L.-J."/>
            <person name="Dead R."/>
            <person name="Young S.K."/>
            <person name="Zeng Q."/>
            <person name="Gargeya S."/>
            <person name="Fitzgerald M."/>
            <person name="Haas B."/>
            <person name="Abouelleil A."/>
            <person name="Alvarado L."/>
            <person name="Arachchi H.M."/>
            <person name="Berlin A."/>
            <person name="Brown A."/>
            <person name="Chapman S.B."/>
            <person name="Chen Z."/>
            <person name="Dunbar C."/>
            <person name="Freedman E."/>
            <person name="Gearin G."/>
            <person name="Gellesch M."/>
            <person name="Goldberg J."/>
            <person name="Griggs A."/>
            <person name="Gujja S."/>
            <person name="Heiman D."/>
            <person name="Howarth C."/>
            <person name="Larson L."/>
            <person name="Lui A."/>
            <person name="MacDonald P.J.P."/>
            <person name="Mehta T."/>
            <person name="Montmayeur A."/>
            <person name="Murphy C."/>
            <person name="Neiman D."/>
            <person name="Pearson M."/>
            <person name="Priest M."/>
            <person name="Roberts A."/>
            <person name="Saif S."/>
            <person name="Shea T."/>
            <person name="Shenoy N."/>
            <person name="Sisk P."/>
            <person name="Stolte C."/>
            <person name="Sykes S."/>
            <person name="Yandava C."/>
            <person name="Wortman J."/>
            <person name="Nusbaum C."/>
            <person name="Birren B."/>
        </authorList>
    </citation>
    <scope>NUCLEOTIDE SEQUENCE</scope>
    <source>
        <strain>70-15</strain>
    </source>
</reference>
<comment type="similarity">
    <text evidence="4">Belongs to the AIM11 family.</text>
</comment>
<dbReference type="EMBL" id="CM001237">
    <property type="protein sequence ID" value="EHA46262.1"/>
    <property type="molecule type" value="Genomic_DNA"/>
</dbReference>
<accession>G4NJ46</accession>
<dbReference type="eggNOG" id="ENOG502S3SI">
    <property type="taxonomic scope" value="Eukaryota"/>
</dbReference>
<dbReference type="GeneID" id="12984862"/>
<dbReference type="AlphaFoldDB" id="G4NJ46"/>
<evidence type="ECO:0000256" key="4">
    <source>
        <dbReference type="RuleBase" id="RU367098"/>
    </source>
</evidence>
<gene>
    <name evidence="4" type="primary">AIM11</name>
    <name evidence="6" type="ORF">MGG_17977</name>
</gene>
<keyword evidence="3 4" id="KW-0472">Membrane</keyword>
<dbReference type="GO" id="GO:0005739">
    <property type="term" value="C:mitochondrion"/>
    <property type="evidence" value="ECO:0007669"/>
    <property type="project" value="TreeGrafter"/>
</dbReference>
<dbReference type="OrthoDB" id="3558022at2759"/>
<dbReference type="VEuPathDB" id="FungiDB:MGG_17977"/>
<keyword evidence="1 4" id="KW-0812">Transmembrane</keyword>
<protein>
    <recommendedName>
        <fullName evidence="4">Altered inheritance of mitochondria protein 11</fullName>
    </recommendedName>
</protein>
<dbReference type="InterPro" id="IPR038814">
    <property type="entry name" value="AIM11"/>
</dbReference>
<reference evidence="6 7" key="1">
    <citation type="journal article" date="2005" name="Nature">
        <title>The genome sequence of the rice blast fungus Magnaporthe grisea.</title>
        <authorList>
            <person name="Dean R.A."/>
            <person name="Talbot N.J."/>
            <person name="Ebbole D.J."/>
            <person name="Farman M.L."/>
            <person name="Mitchell T.K."/>
            <person name="Orbach M.J."/>
            <person name="Thon M."/>
            <person name="Kulkarni R."/>
            <person name="Xu J.R."/>
            <person name="Pan H."/>
            <person name="Read N.D."/>
            <person name="Lee Y.H."/>
            <person name="Carbone I."/>
            <person name="Brown D."/>
            <person name="Oh Y.Y."/>
            <person name="Donofrio N."/>
            <person name="Jeong J.S."/>
            <person name="Soanes D.M."/>
            <person name="Djonovic S."/>
            <person name="Kolomiets E."/>
            <person name="Rehmeyer C."/>
            <person name="Li W."/>
            <person name="Harding M."/>
            <person name="Kim S."/>
            <person name="Lebrun M.H."/>
            <person name="Bohnert H."/>
            <person name="Coughlan S."/>
            <person name="Butler J."/>
            <person name="Calvo S."/>
            <person name="Ma L.J."/>
            <person name="Nicol R."/>
            <person name="Purcell S."/>
            <person name="Nusbaum C."/>
            <person name="Galagan J.E."/>
            <person name="Birren B.W."/>
        </authorList>
    </citation>
    <scope>NUCLEOTIDE SEQUENCE [LARGE SCALE GENOMIC DNA]</scope>
    <source>
        <strain evidence="7">70-15 / ATCC MYA-4617 / FGSC 8958</strain>
    </source>
</reference>
<dbReference type="GO" id="GO:0016020">
    <property type="term" value="C:membrane"/>
    <property type="evidence" value="ECO:0007669"/>
    <property type="project" value="UniProtKB-SubCell"/>
</dbReference>
<feature type="compositionally biased region" description="Acidic residues" evidence="5">
    <location>
        <begin position="497"/>
        <end position="509"/>
    </location>
</feature>
<evidence type="ECO:0000256" key="5">
    <source>
        <dbReference type="SAM" id="MobiDB-lite"/>
    </source>
</evidence>
<keyword evidence="2 4" id="KW-1133">Transmembrane helix</keyword>
<feature type="compositionally biased region" description="Polar residues" evidence="5">
    <location>
        <begin position="523"/>
        <end position="536"/>
    </location>
</feature>
<feature type="transmembrane region" description="Helical" evidence="4">
    <location>
        <begin position="385"/>
        <end position="402"/>
    </location>
</feature>
<name>G4NJ46_PYRO7</name>
<proteinExistence type="inferred from homology"/>
<keyword evidence="7" id="KW-1185">Reference proteome</keyword>
<organism evidence="6 7">
    <name type="scientific">Pyricularia oryzae (strain 70-15 / ATCC MYA-4617 / FGSC 8958)</name>
    <name type="common">Rice blast fungus</name>
    <name type="synonym">Magnaporthe oryzae</name>
    <dbReference type="NCBI Taxonomy" id="242507"/>
    <lineage>
        <taxon>Eukaryota</taxon>
        <taxon>Fungi</taxon>
        <taxon>Dikarya</taxon>
        <taxon>Ascomycota</taxon>
        <taxon>Pezizomycotina</taxon>
        <taxon>Sordariomycetes</taxon>
        <taxon>Sordariomycetidae</taxon>
        <taxon>Magnaporthales</taxon>
        <taxon>Pyriculariaceae</taxon>
        <taxon>Pyricularia</taxon>
    </lineage>
</organism>
<dbReference type="RefSeq" id="XP_003721005.1">
    <property type="nucleotide sequence ID" value="XM_003720957.1"/>
</dbReference>
<dbReference type="HOGENOM" id="CLU_508112_0_0_1"/>
<comment type="subcellular location">
    <subcellularLocation>
        <location evidence="4">Membrane</location>
        <topology evidence="4">Multi-pass membrane protein</topology>
    </subcellularLocation>
</comment>
<dbReference type="KEGG" id="mgr:MGG_17977"/>
<dbReference type="Proteomes" id="UP000009058">
    <property type="component" value="Chromosome 7"/>
</dbReference>
<dbReference type="InParanoid" id="G4NJ46"/>
<evidence type="ECO:0000256" key="3">
    <source>
        <dbReference type="ARBA" id="ARBA00023136"/>
    </source>
</evidence>